<dbReference type="OrthoDB" id="5122205at2"/>
<feature type="region of interest" description="Disordered" evidence="1">
    <location>
        <begin position="125"/>
        <end position="145"/>
    </location>
</feature>
<feature type="transmembrane region" description="Helical" evidence="2">
    <location>
        <begin position="29"/>
        <end position="51"/>
    </location>
</feature>
<accession>A0A3S0VU33</accession>
<feature type="transmembrane region" description="Helical" evidence="2">
    <location>
        <begin position="71"/>
        <end position="95"/>
    </location>
</feature>
<name>A0A3S0VU33_9MICO</name>
<dbReference type="EMBL" id="RZGZ01000002">
    <property type="protein sequence ID" value="RUR01499.1"/>
    <property type="molecule type" value="Genomic_DNA"/>
</dbReference>
<sequence>MTSEQPSPADPGDPVPARERVVVRRAPKVWGFLALGAIAGVVATLILTFAFRPADGGPTVTEDGTQFGLTQVFGFLLVCLIPLGAALGALVAIILDRVMARGAVEVEVERIDVAGPVTEVTDDEAAAIAATESTTPDPDEESRRS</sequence>
<feature type="compositionally biased region" description="Low complexity" evidence="1">
    <location>
        <begin position="126"/>
        <end position="135"/>
    </location>
</feature>
<dbReference type="AlphaFoldDB" id="A0A3S0VU33"/>
<comment type="caution">
    <text evidence="3">The sequence shown here is derived from an EMBL/GenBank/DDBJ whole genome shotgun (WGS) entry which is preliminary data.</text>
</comment>
<keyword evidence="4" id="KW-1185">Reference proteome</keyword>
<evidence type="ECO:0000313" key="4">
    <source>
        <dbReference type="Proteomes" id="UP000274909"/>
    </source>
</evidence>
<dbReference type="RefSeq" id="WP_127049089.1">
    <property type="nucleotide sequence ID" value="NZ_RZGZ01000002.1"/>
</dbReference>
<gene>
    <name evidence="3" type="ORF">ELQ94_08385</name>
</gene>
<reference evidence="3 4" key="1">
    <citation type="submission" date="2018-12" db="EMBL/GenBank/DDBJ databases">
        <authorList>
            <person name="Li F."/>
        </authorList>
    </citation>
    <scope>NUCLEOTIDE SEQUENCE [LARGE SCALE GENOMIC DNA]</scope>
    <source>
        <strain evidence="3 4">EGI 6500705</strain>
    </source>
</reference>
<evidence type="ECO:0000256" key="1">
    <source>
        <dbReference type="SAM" id="MobiDB-lite"/>
    </source>
</evidence>
<keyword evidence="2" id="KW-0812">Transmembrane</keyword>
<keyword evidence="2" id="KW-0472">Membrane</keyword>
<protein>
    <recommendedName>
        <fullName evidence="5">Potassium transporter Trk</fullName>
    </recommendedName>
</protein>
<proteinExistence type="predicted"/>
<organism evidence="3 4">
    <name type="scientific">Labedella endophytica</name>
    <dbReference type="NCBI Taxonomy" id="1523160"/>
    <lineage>
        <taxon>Bacteria</taxon>
        <taxon>Bacillati</taxon>
        <taxon>Actinomycetota</taxon>
        <taxon>Actinomycetes</taxon>
        <taxon>Micrococcales</taxon>
        <taxon>Microbacteriaceae</taxon>
        <taxon>Labedella</taxon>
    </lineage>
</organism>
<evidence type="ECO:0000256" key="2">
    <source>
        <dbReference type="SAM" id="Phobius"/>
    </source>
</evidence>
<evidence type="ECO:0000313" key="3">
    <source>
        <dbReference type="EMBL" id="RUR01499.1"/>
    </source>
</evidence>
<dbReference type="Proteomes" id="UP000274909">
    <property type="component" value="Unassembled WGS sequence"/>
</dbReference>
<evidence type="ECO:0008006" key="5">
    <source>
        <dbReference type="Google" id="ProtNLM"/>
    </source>
</evidence>
<keyword evidence="2" id="KW-1133">Transmembrane helix</keyword>